<comment type="catalytic activity">
    <reaction evidence="1">
        <text>6-hydroxymethyl-7,8-dihydropterin + ATP = (7,8-dihydropterin-6-yl)methyl diphosphate + AMP + H(+)</text>
        <dbReference type="Rhea" id="RHEA:11412"/>
        <dbReference type="ChEBI" id="CHEBI:15378"/>
        <dbReference type="ChEBI" id="CHEBI:30616"/>
        <dbReference type="ChEBI" id="CHEBI:44841"/>
        <dbReference type="ChEBI" id="CHEBI:72950"/>
        <dbReference type="ChEBI" id="CHEBI:456215"/>
        <dbReference type="EC" id="2.7.6.3"/>
    </reaction>
</comment>
<evidence type="ECO:0000259" key="9">
    <source>
        <dbReference type="Pfam" id="PF01288"/>
    </source>
</evidence>
<keyword evidence="11" id="KW-1185">Reference proteome</keyword>
<evidence type="ECO:0000256" key="2">
    <source>
        <dbReference type="ARBA" id="ARBA00005051"/>
    </source>
</evidence>
<dbReference type="NCBIfam" id="TIGR01498">
    <property type="entry name" value="folK"/>
    <property type="match status" value="1"/>
</dbReference>
<evidence type="ECO:0000256" key="8">
    <source>
        <dbReference type="ARBA" id="ARBA00022909"/>
    </source>
</evidence>
<evidence type="ECO:0000313" key="10">
    <source>
        <dbReference type="EMBL" id="GAA1664143.1"/>
    </source>
</evidence>
<evidence type="ECO:0000256" key="1">
    <source>
        <dbReference type="ARBA" id="ARBA00000198"/>
    </source>
</evidence>
<name>A0ABP4RXZ9_9MICO</name>
<organism evidence="10 11">
    <name type="scientific">Microbacterium lacus</name>
    <dbReference type="NCBI Taxonomy" id="415217"/>
    <lineage>
        <taxon>Bacteria</taxon>
        <taxon>Bacillati</taxon>
        <taxon>Actinomycetota</taxon>
        <taxon>Actinomycetes</taxon>
        <taxon>Micrococcales</taxon>
        <taxon>Microbacteriaceae</taxon>
        <taxon>Microbacterium</taxon>
    </lineage>
</organism>
<keyword evidence="8" id="KW-0289">Folate biosynthesis</keyword>
<comment type="pathway">
    <text evidence="2">Cofactor biosynthesis; tetrahydrofolate biosynthesis; 2-amino-4-hydroxy-6-hydroxymethyl-7,8-dihydropteridine diphosphate from 7,8-dihydroneopterin triphosphate: step 4/4.</text>
</comment>
<dbReference type="Pfam" id="PF01288">
    <property type="entry name" value="HPPK"/>
    <property type="match status" value="1"/>
</dbReference>
<dbReference type="RefSeq" id="WP_344051331.1">
    <property type="nucleotide sequence ID" value="NZ_BAAAPK010000001.1"/>
</dbReference>
<keyword evidence="6" id="KW-0418">Kinase</keyword>
<evidence type="ECO:0000313" key="11">
    <source>
        <dbReference type="Proteomes" id="UP001500596"/>
    </source>
</evidence>
<proteinExistence type="predicted"/>
<dbReference type="Proteomes" id="UP001500596">
    <property type="component" value="Unassembled WGS sequence"/>
</dbReference>
<gene>
    <name evidence="10" type="ORF">GCM10009807_05320</name>
</gene>
<dbReference type="EC" id="2.7.6.3" evidence="3"/>
<dbReference type="InterPro" id="IPR000550">
    <property type="entry name" value="Hppk"/>
</dbReference>
<feature type="domain" description="7,8-dihydro-6-hydroxymethylpterin-pyrophosphokinase" evidence="9">
    <location>
        <begin position="24"/>
        <end position="156"/>
    </location>
</feature>
<keyword evidence="5" id="KW-0547">Nucleotide-binding</keyword>
<keyword evidence="4" id="KW-0808">Transferase</keyword>
<dbReference type="EMBL" id="BAAAPK010000001">
    <property type="protein sequence ID" value="GAA1664143.1"/>
    <property type="molecule type" value="Genomic_DNA"/>
</dbReference>
<dbReference type="CDD" id="cd00483">
    <property type="entry name" value="HPPK"/>
    <property type="match status" value="1"/>
</dbReference>
<dbReference type="PANTHER" id="PTHR43071">
    <property type="entry name" value="2-AMINO-4-HYDROXY-6-HYDROXYMETHYLDIHYDROPTERIDINE PYROPHOSPHOKINASE"/>
    <property type="match status" value="1"/>
</dbReference>
<evidence type="ECO:0000256" key="3">
    <source>
        <dbReference type="ARBA" id="ARBA00013253"/>
    </source>
</evidence>
<dbReference type="PANTHER" id="PTHR43071:SF1">
    <property type="entry name" value="2-AMINO-4-HYDROXY-6-HYDROXYMETHYLDIHYDROPTERIDINE PYROPHOSPHOKINASE"/>
    <property type="match status" value="1"/>
</dbReference>
<dbReference type="Gene3D" id="3.30.70.560">
    <property type="entry name" value="7,8-Dihydro-6-hydroxymethylpterin-pyrophosphokinase HPPK"/>
    <property type="match status" value="1"/>
</dbReference>
<evidence type="ECO:0000256" key="6">
    <source>
        <dbReference type="ARBA" id="ARBA00022777"/>
    </source>
</evidence>
<sequence>MNRRLAHGFDSEHENVPRPPVRAVVGLGSNLGDRVATLDAALAELQRLPLVDDVRASAPVESVAVTPDGPDAERPAYLNAVALVQTRLAPSVLLAFLQAIETRHGRERRERWGDRTLDLDLIAYGDVVSRDAHLTLPHPRAAERDFVLVPWLSLDPDAEIPGAGRVEDLLAQLRSTA</sequence>
<dbReference type="InterPro" id="IPR035907">
    <property type="entry name" value="Hppk_sf"/>
</dbReference>
<accession>A0ABP4RXZ9</accession>
<reference evidence="11" key="1">
    <citation type="journal article" date="2019" name="Int. J. Syst. Evol. Microbiol.">
        <title>The Global Catalogue of Microorganisms (GCM) 10K type strain sequencing project: providing services to taxonomists for standard genome sequencing and annotation.</title>
        <authorList>
            <consortium name="The Broad Institute Genomics Platform"/>
            <consortium name="The Broad Institute Genome Sequencing Center for Infectious Disease"/>
            <person name="Wu L."/>
            <person name="Ma J."/>
        </authorList>
    </citation>
    <scope>NUCLEOTIDE SEQUENCE [LARGE SCALE GENOMIC DNA]</scope>
    <source>
        <strain evidence="11">JCM 15575</strain>
    </source>
</reference>
<evidence type="ECO:0000256" key="5">
    <source>
        <dbReference type="ARBA" id="ARBA00022741"/>
    </source>
</evidence>
<dbReference type="SUPFAM" id="SSF55083">
    <property type="entry name" value="6-hydroxymethyl-7,8-dihydropterin pyrophosphokinase, HPPK"/>
    <property type="match status" value="1"/>
</dbReference>
<keyword evidence="7" id="KW-0067">ATP-binding</keyword>
<evidence type="ECO:0000256" key="4">
    <source>
        <dbReference type="ARBA" id="ARBA00022679"/>
    </source>
</evidence>
<comment type="caution">
    <text evidence="10">The sequence shown here is derived from an EMBL/GenBank/DDBJ whole genome shotgun (WGS) entry which is preliminary data.</text>
</comment>
<evidence type="ECO:0000256" key="7">
    <source>
        <dbReference type="ARBA" id="ARBA00022840"/>
    </source>
</evidence>
<protein>
    <recommendedName>
        <fullName evidence="3">2-amino-4-hydroxy-6-hydroxymethyldihydropteridine diphosphokinase</fullName>
        <ecNumber evidence="3">2.7.6.3</ecNumber>
    </recommendedName>
</protein>